<dbReference type="Pfam" id="PF10134">
    <property type="entry name" value="RPA"/>
    <property type="match status" value="1"/>
</dbReference>
<name>A0A1W1UAJ0_9DEIO</name>
<reference evidence="1 2" key="1">
    <citation type="submission" date="2017-04" db="EMBL/GenBank/DDBJ databases">
        <authorList>
            <person name="Afonso C.L."/>
            <person name="Miller P.J."/>
            <person name="Scott M.A."/>
            <person name="Spackman E."/>
            <person name="Goraichik I."/>
            <person name="Dimitrov K.M."/>
            <person name="Suarez D.L."/>
            <person name="Swayne D.E."/>
        </authorList>
    </citation>
    <scope>NUCLEOTIDE SEQUENCE [LARGE SCALE GENOMIC DNA]</scope>
    <source>
        <strain evidence="1 2">KR-140</strain>
    </source>
</reference>
<proteinExistence type="predicted"/>
<dbReference type="AlphaFoldDB" id="A0A1W1UAJ0"/>
<sequence length="463" mass="51507">MRGMPPQDKPELTVTGDAGHDEINLNRLMFVVAANRVPETAVGWEKSVTIDALGPIRIRCTAGRDNVVPHGIDNDIVVGLVNVYVQQGMPDDGRVTVTVAELLRASGLSKNGRVYREVRESLLRLSDTKYDFSKSWYDAEQQTWLDEEGFRLILQYRFLNPQTGDTLRGQFKAETTVQLTLASLLTRSIRAGHLRPLDLAFYSELSQPMVRTLYRLLREQSFGADGRPVHVFSISVRAWAIHLGHHDTRIDLVRRALKPAHAELMGKGFLKDVTYSGRGEAQSVTYEFADNLQPPPDAELVGLLAQRGVTMPAATKLAVQYSRAQIVQACESFDALLRSGYAAKSRGGLLTDMLRSPSKYVPREELLPVQRPLPRAARAGPADEEMPATPEARARTAEFLLSKGRTPHPDHRRRILLDLFVTGAINAQELTLVGSAEDPDALVMSWVARRQVQRRDEAPSTDS</sequence>
<organism evidence="1 2">
    <name type="scientific">Deinococcus hopiensis KR-140</name>
    <dbReference type="NCBI Taxonomy" id="695939"/>
    <lineage>
        <taxon>Bacteria</taxon>
        <taxon>Thermotogati</taxon>
        <taxon>Deinococcota</taxon>
        <taxon>Deinococci</taxon>
        <taxon>Deinococcales</taxon>
        <taxon>Deinococcaceae</taxon>
        <taxon>Deinococcus</taxon>
    </lineage>
</organism>
<dbReference type="OrthoDB" id="73210at2"/>
<keyword evidence="2" id="KW-1185">Reference proteome</keyword>
<dbReference type="Proteomes" id="UP000192582">
    <property type="component" value="Unassembled WGS sequence"/>
</dbReference>
<protein>
    <submittedName>
        <fullName evidence="1">Plasmid replication initiator protein</fullName>
    </submittedName>
</protein>
<accession>A0A1W1UAJ0</accession>
<dbReference type="InterPro" id="IPR018777">
    <property type="entry name" value="Replication_initiator_prot_A"/>
</dbReference>
<evidence type="ECO:0000313" key="2">
    <source>
        <dbReference type="Proteomes" id="UP000192582"/>
    </source>
</evidence>
<dbReference type="EMBL" id="FWWU01000002">
    <property type="protein sequence ID" value="SMB78087.1"/>
    <property type="molecule type" value="Genomic_DNA"/>
</dbReference>
<gene>
    <name evidence="1" type="ORF">SAMN00790413_06484</name>
</gene>
<evidence type="ECO:0000313" key="1">
    <source>
        <dbReference type="EMBL" id="SMB78087.1"/>
    </source>
</evidence>